<accession>A0A2T6BR80</accession>
<evidence type="ECO:0000313" key="1">
    <source>
        <dbReference type="EMBL" id="PTX58583.1"/>
    </source>
</evidence>
<proteinExistence type="predicted"/>
<dbReference type="AlphaFoldDB" id="A0A2T6BR80"/>
<reference evidence="1 2" key="1">
    <citation type="submission" date="2018-04" db="EMBL/GenBank/DDBJ databases">
        <title>Genomic Encyclopedia of Archaeal and Bacterial Type Strains, Phase II (KMG-II): from individual species to whole genera.</title>
        <authorList>
            <person name="Goeker M."/>
        </authorList>
    </citation>
    <scope>NUCLEOTIDE SEQUENCE [LARGE SCALE GENOMIC DNA]</scope>
    <source>
        <strain evidence="1 2">DSM 25731</strain>
    </source>
</reference>
<dbReference type="Proteomes" id="UP000244090">
    <property type="component" value="Unassembled WGS sequence"/>
</dbReference>
<dbReference type="OrthoDB" id="798537at2"/>
<name>A0A2T6BR80_9FLAO</name>
<protein>
    <submittedName>
        <fullName evidence="1">Uncharacterized protein</fullName>
    </submittedName>
</protein>
<organism evidence="1 2">
    <name type="scientific">Kordia periserrulae</name>
    <dbReference type="NCBI Taxonomy" id="701523"/>
    <lineage>
        <taxon>Bacteria</taxon>
        <taxon>Pseudomonadati</taxon>
        <taxon>Bacteroidota</taxon>
        <taxon>Flavobacteriia</taxon>
        <taxon>Flavobacteriales</taxon>
        <taxon>Flavobacteriaceae</taxon>
        <taxon>Kordia</taxon>
    </lineage>
</organism>
<sequence>MENQELTPQYQKGFNTGYILREHKPELALSLSQTKFPTKDKDYGNGLKDGIKQRDLELVRGKEHIKEATKNKRLDRGR</sequence>
<dbReference type="EMBL" id="QBKT01000013">
    <property type="protein sequence ID" value="PTX58583.1"/>
    <property type="molecule type" value="Genomic_DNA"/>
</dbReference>
<gene>
    <name evidence="1" type="ORF">C8N46_11374</name>
</gene>
<comment type="caution">
    <text evidence="1">The sequence shown here is derived from an EMBL/GenBank/DDBJ whole genome shotgun (WGS) entry which is preliminary data.</text>
</comment>
<evidence type="ECO:0000313" key="2">
    <source>
        <dbReference type="Proteomes" id="UP000244090"/>
    </source>
</evidence>
<dbReference type="RefSeq" id="WP_108116769.1">
    <property type="nucleotide sequence ID" value="NZ_QBKT01000013.1"/>
</dbReference>
<keyword evidence="2" id="KW-1185">Reference proteome</keyword>